<reference evidence="4 5" key="1">
    <citation type="journal article" date="2014" name="PLoS ONE">
        <title>Global Analysis of Gene Expression Profiles in Physic Nut (Jatropha curcas L.) Seedlings Exposed to Salt Stress.</title>
        <authorList>
            <person name="Zhang L."/>
            <person name="Zhang C."/>
            <person name="Wu P."/>
            <person name="Chen Y."/>
            <person name="Li M."/>
            <person name="Jiang H."/>
            <person name="Wu G."/>
        </authorList>
    </citation>
    <scope>NUCLEOTIDE SEQUENCE [LARGE SCALE GENOMIC DNA]</scope>
    <source>
        <strain evidence="5">cv. GZQX0401</strain>
        <tissue evidence="4">Young leaves</tissue>
    </source>
</reference>
<gene>
    <name evidence="4" type="ORF">JCGZ_15432</name>
</gene>
<dbReference type="GO" id="GO:0005525">
    <property type="term" value="F:GTP binding"/>
    <property type="evidence" value="ECO:0007669"/>
    <property type="project" value="InterPro"/>
</dbReference>
<dbReference type="PANTHER" id="PTHR11566">
    <property type="entry name" value="DYNAMIN"/>
    <property type="match status" value="1"/>
</dbReference>
<dbReference type="GO" id="GO:0008017">
    <property type="term" value="F:microtubule binding"/>
    <property type="evidence" value="ECO:0007669"/>
    <property type="project" value="TreeGrafter"/>
</dbReference>
<dbReference type="GO" id="GO:0005874">
    <property type="term" value="C:microtubule"/>
    <property type="evidence" value="ECO:0007669"/>
    <property type="project" value="TreeGrafter"/>
</dbReference>
<dbReference type="Pfam" id="PF00350">
    <property type="entry name" value="Dynamin_N"/>
    <property type="match status" value="1"/>
</dbReference>
<sequence length="296" mass="32586">MGVSETPLSNGNEMETYEEVSSIALVNAKDEEDAVPIVSSYNDRIRPLLDAVDKLKFLKVRTEGIQLPTIVVVGDQSSEKSSILESLASLFFEFNGKMVPTDETHIANAINLVIDEIVGNGKGISNTPLTLIEKKNCVHDLTMIDLPRITKALVPSQLENIYEQIVGIVMEYISPEESIILNISSATLDFSICESIRMSRQVDRTGERTLAVVTKSDKAPEGLLEKVNADDVNIVLGYVCVRNRISDESYDEARKEGAILLENHPLLSKISKSMMRIPVLAQKLTPIQATIIAMLA</sequence>
<accession>A0A067K5G9</accession>
<dbReference type="InterPro" id="IPR000375">
    <property type="entry name" value="Dynamin_stalk"/>
</dbReference>
<dbReference type="EMBL" id="KK914629">
    <property type="protein sequence ID" value="KDP31481.1"/>
    <property type="molecule type" value="Genomic_DNA"/>
</dbReference>
<dbReference type="Proteomes" id="UP000027138">
    <property type="component" value="Unassembled WGS sequence"/>
</dbReference>
<protein>
    <recommendedName>
        <fullName evidence="3">Dynamin-type G domain-containing protein</fullName>
    </recommendedName>
</protein>
<dbReference type="InterPro" id="IPR030381">
    <property type="entry name" value="G_DYNAMIN_dom"/>
</dbReference>
<keyword evidence="2" id="KW-0342">GTP-binding</keyword>
<dbReference type="GO" id="GO:0005737">
    <property type="term" value="C:cytoplasm"/>
    <property type="evidence" value="ECO:0007669"/>
    <property type="project" value="TreeGrafter"/>
</dbReference>
<dbReference type="GO" id="GO:0016020">
    <property type="term" value="C:membrane"/>
    <property type="evidence" value="ECO:0007669"/>
    <property type="project" value="TreeGrafter"/>
</dbReference>
<dbReference type="InterPro" id="IPR045063">
    <property type="entry name" value="Dynamin_N"/>
</dbReference>
<keyword evidence="1" id="KW-0547">Nucleotide-binding</keyword>
<evidence type="ECO:0000313" key="4">
    <source>
        <dbReference type="EMBL" id="KDP31481.1"/>
    </source>
</evidence>
<dbReference type="Pfam" id="PF01031">
    <property type="entry name" value="Dynamin_M"/>
    <property type="match status" value="1"/>
</dbReference>
<evidence type="ECO:0000256" key="2">
    <source>
        <dbReference type="ARBA" id="ARBA00023134"/>
    </source>
</evidence>
<evidence type="ECO:0000313" key="5">
    <source>
        <dbReference type="Proteomes" id="UP000027138"/>
    </source>
</evidence>
<dbReference type="InterPro" id="IPR001401">
    <property type="entry name" value="Dynamin_GTPase"/>
</dbReference>
<dbReference type="AlphaFoldDB" id="A0A067K5G9"/>
<feature type="domain" description="Dynamin-type G" evidence="3">
    <location>
        <begin position="29"/>
        <end position="296"/>
    </location>
</feature>
<dbReference type="SUPFAM" id="SSF52540">
    <property type="entry name" value="P-loop containing nucleoside triphosphate hydrolases"/>
    <property type="match status" value="1"/>
</dbReference>
<dbReference type="OrthoDB" id="848920at2759"/>
<dbReference type="SMART" id="SM00053">
    <property type="entry name" value="DYNc"/>
    <property type="match status" value="1"/>
</dbReference>
<organism evidence="4 5">
    <name type="scientific">Jatropha curcas</name>
    <name type="common">Barbados nut</name>
    <dbReference type="NCBI Taxonomy" id="180498"/>
    <lineage>
        <taxon>Eukaryota</taxon>
        <taxon>Viridiplantae</taxon>
        <taxon>Streptophyta</taxon>
        <taxon>Embryophyta</taxon>
        <taxon>Tracheophyta</taxon>
        <taxon>Spermatophyta</taxon>
        <taxon>Magnoliopsida</taxon>
        <taxon>eudicotyledons</taxon>
        <taxon>Gunneridae</taxon>
        <taxon>Pentapetalae</taxon>
        <taxon>rosids</taxon>
        <taxon>fabids</taxon>
        <taxon>Malpighiales</taxon>
        <taxon>Euphorbiaceae</taxon>
        <taxon>Crotonoideae</taxon>
        <taxon>Jatropheae</taxon>
        <taxon>Jatropha</taxon>
    </lineage>
</organism>
<dbReference type="STRING" id="180498.A0A067K5G9"/>
<evidence type="ECO:0000256" key="1">
    <source>
        <dbReference type="ARBA" id="ARBA00022741"/>
    </source>
</evidence>
<dbReference type="InterPro" id="IPR027417">
    <property type="entry name" value="P-loop_NTPase"/>
</dbReference>
<name>A0A067K5G9_JATCU</name>
<keyword evidence="5" id="KW-1185">Reference proteome</keyword>
<evidence type="ECO:0000259" key="3">
    <source>
        <dbReference type="PROSITE" id="PS51718"/>
    </source>
</evidence>
<dbReference type="GO" id="GO:0003924">
    <property type="term" value="F:GTPase activity"/>
    <property type="evidence" value="ECO:0007669"/>
    <property type="project" value="InterPro"/>
</dbReference>
<dbReference type="PROSITE" id="PS51718">
    <property type="entry name" value="G_DYNAMIN_2"/>
    <property type="match status" value="1"/>
</dbReference>
<dbReference type="PANTHER" id="PTHR11566:SF173">
    <property type="entry name" value="DYNAMIN-RELATED PROTEIN 4C"/>
    <property type="match status" value="1"/>
</dbReference>
<dbReference type="Gene3D" id="3.40.50.300">
    <property type="entry name" value="P-loop containing nucleotide triphosphate hydrolases"/>
    <property type="match status" value="1"/>
</dbReference>
<proteinExistence type="predicted"/>
<dbReference type="InterPro" id="IPR022812">
    <property type="entry name" value="Dynamin"/>
</dbReference>